<keyword evidence="2" id="KW-1185">Reference proteome</keyword>
<gene>
    <name evidence="1" type="ORF">GN331_04920</name>
</gene>
<dbReference type="AlphaFoldDB" id="A0A7C9M0C4"/>
<dbReference type="RefSeq" id="WP_156640732.1">
    <property type="nucleotide sequence ID" value="NZ_WOXT01000001.1"/>
</dbReference>
<protein>
    <submittedName>
        <fullName evidence="1">Uncharacterized protein</fullName>
    </submittedName>
</protein>
<organism evidence="1 2">
    <name type="scientific">Noviluteimonas gilva</name>
    <dbReference type="NCBI Taxonomy" id="2682097"/>
    <lineage>
        <taxon>Bacteria</taxon>
        <taxon>Pseudomonadati</taxon>
        <taxon>Pseudomonadota</taxon>
        <taxon>Gammaproteobacteria</taxon>
        <taxon>Lysobacterales</taxon>
        <taxon>Lysobacteraceae</taxon>
        <taxon>Noviluteimonas</taxon>
    </lineage>
</organism>
<accession>A0A7C9M0C4</accession>
<evidence type="ECO:0000313" key="1">
    <source>
        <dbReference type="EMBL" id="MUV13548.1"/>
    </source>
</evidence>
<evidence type="ECO:0000313" key="2">
    <source>
        <dbReference type="Proteomes" id="UP000479692"/>
    </source>
</evidence>
<proteinExistence type="predicted"/>
<reference evidence="1 2" key="1">
    <citation type="submission" date="2019-12" db="EMBL/GenBank/DDBJ databases">
        <authorList>
            <person name="Xu J."/>
        </authorList>
    </citation>
    <scope>NUCLEOTIDE SEQUENCE [LARGE SCALE GENOMIC DNA]</scope>
    <source>
        <strain evidence="1 2">HX-5-24</strain>
    </source>
</reference>
<comment type="caution">
    <text evidence="1">The sequence shown here is derived from an EMBL/GenBank/DDBJ whole genome shotgun (WGS) entry which is preliminary data.</text>
</comment>
<dbReference type="EMBL" id="WOXT01000001">
    <property type="protein sequence ID" value="MUV13548.1"/>
    <property type="molecule type" value="Genomic_DNA"/>
</dbReference>
<sequence>MSVYTFQPTPHAIKRWQERFPGRDMAGEFNAAKPAPRKVRTLITKHGLGRRPGTYYVVAPCGAVFVCHQARRGFVVTVLPDPRSKA</sequence>
<dbReference type="Proteomes" id="UP000479692">
    <property type="component" value="Unassembled WGS sequence"/>
</dbReference>
<name>A0A7C9M0C4_9GAMM</name>